<gene>
    <name evidence="4" type="ORF">COB13_09595</name>
</gene>
<dbReference type="InterPro" id="IPR036409">
    <property type="entry name" value="Aldolase_II/adducin_N_sf"/>
</dbReference>
<reference evidence="4" key="2">
    <citation type="journal article" date="2018" name="ISME J.">
        <title>A dynamic microbial community with high functional redundancy inhabits the cold, oxic subseafloor aquifer.</title>
        <authorList>
            <person name="Tully B.J."/>
            <person name="Wheat C.G."/>
            <person name="Glazer B.T."/>
            <person name="Huber J.A."/>
        </authorList>
    </citation>
    <scope>NUCLEOTIDE SEQUENCE</scope>
    <source>
        <strain evidence="4">NORP83</strain>
    </source>
</reference>
<dbReference type="EMBL" id="NVUS01000011">
    <property type="protein sequence ID" value="PCJ00549.1"/>
    <property type="molecule type" value="Genomic_DNA"/>
</dbReference>
<dbReference type="Gene3D" id="3.40.225.10">
    <property type="entry name" value="Class II aldolase/adducin N-terminal domain"/>
    <property type="match status" value="1"/>
</dbReference>
<feature type="domain" description="Class II aldolase/adducin N-terminal" evidence="3">
    <location>
        <begin position="8"/>
        <end position="193"/>
    </location>
</feature>
<reference key="1">
    <citation type="submission" date="2017-08" db="EMBL/GenBank/DDBJ databases">
        <title>A dynamic microbial community with high functional redundancy inhabits the cold, oxic subseafloor aquifer.</title>
        <authorList>
            <person name="Tully B.J."/>
            <person name="Wheat C.G."/>
            <person name="Glazer B.T."/>
            <person name="Huber J.A."/>
        </authorList>
    </citation>
    <scope>NUCLEOTIDE SEQUENCE [LARGE SCALE GENOMIC DNA]</scope>
</reference>
<evidence type="ECO:0000313" key="4">
    <source>
        <dbReference type="EMBL" id="PCJ00549.1"/>
    </source>
</evidence>
<sequence>MTAEQQANDIMLASAVLYDKGVLDAFGHVSCRNAADPNSFLMSYSKAPDRIRAEDVLVHNLEGDILTKTDKRPFLERFIHSEIYKLRPDVNAIIHSHAPSVVPFTVVEGSLRPVCHMCGFLQGSGQPYEIRNSVGDASDMLIRNAQLGKDLAEHLSDLSVVLMRGHGFTVATDTLAKAVFMAVYTEVGARIQLSAIQLGEPNYLTPQEAKNSNDTNIGQMDRAWKLWVEEINVKRNF</sequence>
<dbReference type="SUPFAM" id="SSF53639">
    <property type="entry name" value="AraD/HMP-PK domain-like"/>
    <property type="match status" value="1"/>
</dbReference>
<name>A0A2A4Z089_9PROT</name>
<dbReference type="InterPro" id="IPR001303">
    <property type="entry name" value="Aldolase_II/adducin_N"/>
</dbReference>
<evidence type="ECO:0000259" key="3">
    <source>
        <dbReference type="SMART" id="SM01007"/>
    </source>
</evidence>
<protein>
    <submittedName>
        <fullName evidence="4">Aldolase</fullName>
    </submittedName>
</protein>
<dbReference type="GO" id="GO:0016832">
    <property type="term" value="F:aldehyde-lyase activity"/>
    <property type="evidence" value="ECO:0007669"/>
    <property type="project" value="TreeGrafter"/>
</dbReference>
<organism evidence="4">
    <name type="scientific">OCS116 cluster bacterium</name>
    <dbReference type="NCBI Taxonomy" id="2030921"/>
    <lineage>
        <taxon>Bacteria</taxon>
        <taxon>Pseudomonadati</taxon>
        <taxon>Pseudomonadota</taxon>
        <taxon>Alphaproteobacteria</taxon>
        <taxon>OCS116 cluster</taxon>
    </lineage>
</organism>
<dbReference type="GO" id="GO:0046872">
    <property type="term" value="F:metal ion binding"/>
    <property type="evidence" value="ECO:0007669"/>
    <property type="project" value="UniProtKB-KW"/>
</dbReference>
<dbReference type="GO" id="GO:0019323">
    <property type="term" value="P:pentose catabolic process"/>
    <property type="evidence" value="ECO:0007669"/>
    <property type="project" value="TreeGrafter"/>
</dbReference>
<comment type="caution">
    <text evidence="4">The sequence shown here is derived from an EMBL/GenBank/DDBJ whole genome shotgun (WGS) entry which is preliminary data.</text>
</comment>
<keyword evidence="1" id="KW-0479">Metal-binding</keyword>
<proteinExistence type="predicted"/>
<dbReference type="SMART" id="SM01007">
    <property type="entry name" value="Aldolase_II"/>
    <property type="match status" value="1"/>
</dbReference>
<dbReference type="PANTHER" id="PTHR22789">
    <property type="entry name" value="FUCULOSE PHOSPHATE ALDOLASE"/>
    <property type="match status" value="1"/>
</dbReference>
<dbReference type="Pfam" id="PF00596">
    <property type="entry name" value="Aldolase_II"/>
    <property type="match status" value="1"/>
</dbReference>
<accession>A0A2A4Z089</accession>
<evidence type="ECO:0000256" key="1">
    <source>
        <dbReference type="ARBA" id="ARBA00022723"/>
    </source>
</evidence>
<evidence type="ECO:0000256" key="2">
    <source>
        <dbReference type="ARBA" id="ARBA00023239"/>
    </source>
</evidence>
<dbReference type="AlphaFoldDB" id="A0A2A4Z089"/>
<dbReference type="GO" id="GO:0005829">
    <property type="term" value="C:cytosol"/>
    <property type="evidence" value="ECO:0007669"/>
    <property type="project" value="TreeGrafter"/>
</dbReference>
<dbReference type="InterPro" id="IPR050197">
    <property type="entry name" value="Aldolase_class_II_sugar_metab"/>
</dbReference>
<dbReference type="PANTHER" id="PTHR22789:SF0">
    <property type="entry name" value="3-OXO-TETRONATE 4-PHOSPHATE DECARBOXYLASE-RELATED"/>
    <property type="match status" value="1"/>
</dbReference>
<keyword evidence="2" id="KW-0456">Lyase</keyword>